<proteinExistence type="predicted"/>
<accession>A0A9K3NWS1</accession>
<protein>
    <submittedName>
        <fullName evidence="2">Uncharacterized protein</fullName>
    </submittedName>
</protein>
<gene>
    <name evidence="2" type="ORF">HanXRQr2_Chr03g0122591</name>
</gene>
<reference evidence="2" key="1">
    <citation type="journal article" date="2017" name="Nature">
        <title>The sunflower genome provides insights into oil metabolism, flowering and Asterid evolution.</title>
        <authorList>
            <person name="Badouin H."/>
            <person name="Gouzy J."/>
            <person name="Grassa C.J."/>
            <person name="Murat F."/>
            <person name="Staton S.E."/>
            <person name="Cottret L."/>
            <person name="Lelandais-Briere C."/>
            <person name="Owens G.L."/>
            <person name="Carrere S."/>
            <person name="Mayjonade B."/>
            <person name="Legrand L."/>
            <person name="Gill N."/>
            <person name="Kane N.C."/>
            <person name="Bowers J.E."/>
            <person name="Hubner S."/>
            <person name="Bellec A."/>
            <person name="Berard A."/>
            <person name="Berges H."/>
            <person name="Blanchet N."/>
            <person name="Boniface M.C."/>
            <person name="Brunel D."/>
            <person name="Catrice O."/>
            <person name="Chaidir N."/>
            <person name="Claudel C."/>
            <person name="Donnadieu C."/>
            <person name="Faraut T."/>
            <person name="Fievet G."/>
            <person name="Helmstetter N."/>
            <person name="King M."/>
            <person name="Knapp S.J."/>
            <person name="Lai Z."/>
            <person name="Le Paslier M.C."/>
            <person name="Lippi Y."/>
            <person name="Lorenzon L."/>
            <person name="Mandel J.R."/>
            <person name="Marage G."/>
            <person name="Marchand G."/>
            <person name="Marquand E."/>
            <person name="Bret-Mestries E."/>
            <person name="Morien E."/>
            <person name="Nambeesan S."/>
            <person name="Nguyen T."/>
            <person name="Pegot-Espagnet P."/>
            <person name="Pouilly N."/>
            <person name="Raftis F."/>
            <person name="Sallet E."/>
            <person name="Schiex T."/>
            <person name="Thomas J."/>
            <person name="Vandecasteele C."/>
            <person name="Vares D."/>
            <person name="Vear F."/>
            <person name="Vautrin S."/>
            <person name="Crespi M."/>
            <person name="Mangin B."/>
            <person name="Burke J.M."/>
            <person name="Salse J."/>
            <person name="Munos S."/>
            <person name="Vincourt P."/>
            <person name="Rieseberg L.H."/>
            <person name="Langlade N.B."/>
        </authorList>
    </citation>
    <scope>NUCLEOTIDE SEQUENCE</scope>
    <source>
        <tissue evidence="2">Leaves</tissue>
    </source>
</reference>
<feature type="transmembrane region" description="Helical" evidence="1">
    <location>
        <begin position="101"/>
        <end position="122"/>
    </location>
</feature>
<evidence type="ECO:0000313" key="3">
    <source>
        <dbReference type="Proteomes" id="UP000215914"/>
    </source>
</evidence>
<dbReference type="Gramene" id="mRNA:HanXRQr2_Chr03g0122591">
    <property type="protein sequence ID" value="CDS:HanXRQr2_Chr03g0122591.1"/>
    <property type="gene ID" value="HanXRQr2_Chr03g0122591"/>
</dbReference>
<keyword evidence="3" id="KW-1185">Reference proteome</keyword>
<name>A0A9K3NWS1_HELAN</name>
<sequence length="155" mass="19010">MHFRRIIIDFEFSFMLRFSYFNNVPLCLYSVLLHPDIVAVYMYSRFADFVIMITDGRDVCIMFYLKDDVVYLYTQMYIDNNTLNFLGFILSPCYTHMYNSCFFFFLNLTDFLLMVVYTHVYIEICFNRCLYCFNGTHRFLHMHTYIYNKCVYWLL</sequence>
<evidence type="ECO:0000313" key="2">
    <source>
        <dbReference type="EMBL" id="KAF5815391.1"/>
    </source>
</evidence>
<comment type="caution">
    <text evidence="2">The sequence shown here is derived from an EMBL/GenBank/DDBJ whole genome shotgun (WGS) entry which is preliminary data.</text>
</comment>
<reference evidence="2" key="2">
    <citation type="submission" date="2020-06" db="EMBL/GenBank/DDBJ databases">
        <title>Helianthus annuus Genome sequencing and assembly Release 2.</title>
        <authorList>
            <person name="Gouzy J."/>
            <person name="Langlade N."/>
            <person name="Munos S."/>
        </authorList>
    </citation>
    <scope>NUCLEOTIDE SEQUENCE</scope>
    <source>
        <tissue evidence="2">Leaves</tissue>
    </source>
</reference>
<keyword evidence="1" id="KW-0472">Membrane</keyword>
<dbReference type="EMBL" id="MNCJ02000318">
    <property type="protein sequence ID" value="KAF5815391.1"/>
    <property type="molecule type" value="Genomic_DNA"/>
</dbReference>
<dbReference type="Proteomes" id="UP000215914">
    <property type="component" value="Unassembled WGS sequence"/>
</dbReference>
<keyword evidence="1" id="KW-0812">Transmembrane</keyword>
<dbReference type="AlphaFoldDB" id="A0A9K3NWS1"/>
<feature type="transmembrane region" description="Helical" evidence="1">
    <location>
        <begin position="20"/>
        <end position="43"/>
    </location>
</feature>
<evidence type="ECO:0000256" key="1">
    <source>
        <dbReference type="SAM" id="Phobius"/>
    </source>
</evidence>
<keyword evidence="1" id="KW-1133">Transmembrane helix</keyword>
<organism evidence="2 3">
    <name type="scientific">Helianthus annuus</name>
    <name type="common">Common sunflower</name>
    <dbReference type="NCBI Taxonomy" id="4232"/>
    <lineage>
        <taxon>Eukaryota</taxon>
        <taxon>Viridiplantae</taxon>
        <taxon>Streptophyta</taxon>
        <taxon>Embryophyta</taxon>
        <taxon>Tracheophyta</taxon>
        <taxon>Spermatophyta</taxon>
        <taxon>Magnoliopsida</taxon>
        <taxon>eudicotyledons</taxon>
        <taxon>Gunneridae</taxon>
        <taxon>Pentapetalae</taxon>
        <taxon>asterids</taxon>
        <taxon>campanulids</taxon>
        <taxon>Asterales</taxon>
        <taxon>Asteraceae</taxon>
        <taxon>Asteroideae</taxon>
        <taxon>Heliantheae alliance</taxon>
        <taxon>Heliantheae</taxon>
        <taxon>Helianthus</taxon>
    </lineage>
</organism>